<feature type="region of interest" description="Disordered" evidence="1">
    <location>
        <begin position="56"/>
        <end position="94"/>
    </location>
</feature>
<dbReference type="Pfam" id="PF09991">
    <property type="entry name" value="DUF2232"/>
    <property type="match status" value="1"/>
</dbReference>
<reference evidence="3" key="1">
    <citation type="submission" date="2020-10" db="EMBL/GenBank/DDBJ databases">
        <title>Unveiling of a novel bifunctional photoreceptor, Dualchrome1, isolated from a cosmopolitan green alga.</title>
        <authorList>
            <person name="Suzuki S."/>
            <person name="Kawachi M."/>
        </authorList>
    </citation>
    <scope>NUCLEOTIDE SEQUENCE</scope>
    <source>
        <strain evidence="3">NIES 2893</strain>
    </source>
</reference>
<accession>A0A830H8S6</accession>
<dbReference type="PANTHER" id="PTHR37185:SF3">
    <property type="entry name" value="MEMBRANE PROTEIN"/>
    <property type="match status" value="1"/>
</dbReference>
<feature type="compositionally biased region" description="Low complexity" evidence="1">
    <location>
        <begin position="1"/>
        <end position="13"/>
    </location>
</feature>
<dbReference type="AlphaFoldDB" id="A0A830H8S6"/>
<keyword evidence="4" id="KW-1185">Reference proteome</keyword>
<evidence type="ECO:0000313" key="4">
    <source>
        <dbReference type="Proteomes" id="UP000660262"/>
    </source>
</evidence>
<comment type="caution">
    <text evidence="3">The sequence shown here is derived from an EMBL/GenBank/DDBJ whole genome shotgun (WGS) entry which is preliminary data.</text>
</comment>
<keyword evidence="2" id="KW-0812">Transmembrane</keyword>
<feature type="transmembrane region" description="Helical" evidence="2">
    <location>
        <begin position="169"/>
        <end position="187"/>
    </location>
</feature>
<gene>
    <name evidence="3" type="ORF">PPROV_000032300</name>
</gene>
<feature type="transmembrane region" description="Helical" evidence="2">
    <location>
        <begin position="103"/>
        <end position="122"/>
    </location>
</feature>
<dbReference type="EMBL" id="BNJQ01000001">
    <property type="protein sequence ID" value="GHP01567.1"/>
    <property type="molecule type" value="Genomic_DNA"/>
</dbReference>
<evidence type="ECO:0000256" key="1">
    <source>
        <dbReference type="SAM" id="MobiDB-lite"/>
    </source>
</evidence>
<feature type="compositionally biased region" description="Polar residues" evidence="1">
    <location>
        <begin position="62"/>
        <end position="72"/>
    </location>
</feature>
<dbReference type="OrthoDB" id="2019412at2759"/>
<dbReference type="PANTHER" id="PTHR37185">
    <property type="entry name" value="MEMBRANE PROTEIN"/>
    <property type="match status" value="1"/>
</dbReference>
<evidence type="ECO:0000256" key="2">
    <source>
        <dbReference type="SAM" id="Phobius"/>
    </source>
</evidence>
<dbReference type="InterPro" id="IPR018710">
    <property type="entry name" value="DUF2232"/>
</dbReference>
<keyword evidence="2" id="KW-0472">Membrane</keyword>
<feature type="region of interest" description="Disordered" evidence="1">
    <location>
        <begin position="1"/>
        <end position="27"/>
    </location>
</feature>
<dbReference type="Proteomes" id="UP000660262">
    <property type="component" value="Unassembled WGS sequence"/>
</dbReference>
<name>A0A830H8S6_9CHLO</name>
<feature type="transmembrane region" description="Helical" evidence="2">
    <location>
        <begin position="142"/>
        <end position="162"/>
    </location>
</feature>
<keyword evidence="2" id="KW-1133">Transmembrane helix</keyword>
<proteinExistence type="predicted"/>
<feature type="transmembrane region" description="Helical" evidence="2">
    <location>
        <begin position="251"/>
        <end position="276"/>
    </location>
</feature>
<evidence type="ECO:0000313" key="3">
    <source>
        <dbReference type="EMBL" id="GHP01567.1"/>
    </source>
</evidence>
<sequence>MAMVQSPAVSVAHSHSHSHSHLSLPRNRVHSSSSAGLFVFDANTYSTLALHGKKCTRKSVTRTHAQSPSSSSEKTDEQKKQGGTSSSSPPAHELKDTRTLVEAALFASMTALVFHISTLLRMESTFGAMYPLPTVLASVRHGARGCLLTVCIATVLLVTLAGPVRTASFVLMHGTVGVAAGLSYASGLAWTPAIFVTAIARTLGAIGTVVLSSAIMGENLFVIVASQAYALVDAALGAFNAQASPSLSSIAVGTLCLIFTNCVVYTFLLFVLYGLVVRTVLAGGVTSNVGRTLRLPRRIQRIFPDTNHVPSTLA</sequence>
<protein>
    <submittedName>
        <fullName evidence="3">Uncharacterized protein</fullName>
    </submittedName>
</protein>
<organism evidence="3 4">
    <name type="scientific">Pycnococcus provasolii</name>
    <dbReference type="NCBI Taxonomy" id="41880"/>
    <lineage>
        <taxon>Eukaryota</taxon>
        <taxon>Viridiplantae</taxon>
        <taxon>Chlorophyta</taxon>
        <taxon>Pseudoscourfieldiophyceae</taxon>
        <taxon>Pseudoscourfieldiales</taxon>
        <taxon>Pycnococcaceae</taxon>
        <taxon>Pycnococcus</taxon>
    </lineage>
</organism>